<accession>A0AA96WMF6</accession>
<organism evidence="1">
    <name type="scientific">Leptolyngbya sp. NK1-12</name>
    <dbReference type="NCBI Taxonomy" id="2547451"/>
    <lineage>
        <taxon>Bacteria</taxon>
        <taxon>Bacillati</taxon>
        <taxon>Cyanobacteriota</taxon>
        <taxon>Cyanophyceae</taxon>
        <taxon>Leptolyngbyales</taxon>
        <taxon>Leptolyngbyaceae</taxon>
        <taxon>Leptolyngbya group</taxon>
        <taxon>Leptolyngbya</taxon>
    </lineage>
</organism>
<dbReference type="RefSeq" id="WP_316437071.1">
    <property type="nucleotide sequence ID" value="NZ_CP053587.1"/>
</dbReference>
<dbReference type="InterPro" id="IPR009078">
    <property type="entry name" value="Ferritin-like_SF"/>
</dbReference>
<dbReference type="InterPro" id="IPR012347">
    <property type="entry name" value="Ferritin-like"/>
</dbReference>
<dbReference type="EMBL" id="CP053587">
    <property type="protein sequence ID" value="WNZ27395.1"/>
    <property type="molecule type" value="Genomic_DNA"/>
</dbReference>
<dbReference type="AlphaFoldDB" id="A0AA96WMF6"/>
<proteinExistence type="predicted"/>
<protein>
    <submittedName>
        <fullName evidence="1">Ferritin-like domain-containing protein</fullName>
    </submittedName>
</protein>
<dbReference type="SUPFAM" id="SSF47240">
    <property type="entry name" value="Ferritin-like"/>
    <property type="match status" value="1"/>
</dbReference>
<evidence type="ECO:0000313" key="1">
    <source>
        <dbReference type="EMBL" id="WNZ27395.1"/>
    </source>
</evidence>
<gene>
    <name evidence="1" type="ORF">HJG54_31420</name>
</gene>
<reference evidence="1" key="1">
    <citation type="submission" date="2020-05" db="EMBL/GenBank/DDBJ databases">
        <authorList>
            <person name="Zhu T."/>
            <person name="Keshari N."/>
            <person name="Lu X."/>
        </authorList>
    </citation>
    <scope>NUCLEOTIDE SEQUENCE</scope>
    <source>
        <strain evidence="1">NK1-12</strain>
    </source>
</reference>
<dbReference type="CDD" id="cd00657">
    <property type="entry name" value="Ferritin_like"/>
    <property type="match status" value="1"/>
</dbReference>
<name>A0AA96WMF6_9CYAN</name>
<dbReference type="Gene3D" id="1.20.1260.10">
    <property type="match status" value="1"/>
</dbReference>
<sequence length="291" mass="33532">MKAVVELLEAYRRSRRRVNAREFLRLIVPDPDAHAVTLNQYRFNEAASCTELATLIQQLDGQPPELVRDLAQHLAEEAQHAAWLTELLVELDLSVENPPRLSYLSEFNHLLDPQVKQPHHHEDFVIASLAAINASEKRGCENFAAHIYVLKQQPQTAEVSKICQTIERIWVEEVEHIHWGNRWLAHIAAQSPAHRRQVEVAKLRYGLIEQAAYKATLDLTIGAEWRRVQDLVSIARTMPLWTGIQYFVTRLPRTVLAPDLQITRIYYIRQALQQNPQEFLKLLPTLIWGAS</sequence>